<evidence type="ECO:0000256" key="15">
    <source>
        <dbReference type="SAM" id="SignalP"/>
    </source>
</evidence>
<organism evidence="17 18">
    <name type="scientific">Pseudoalteromonas prydzensis</name>
    <dbReference type="NCBI Taxonomy" id="182141"/>
    <lineage>
        <taxon>Bacteria</taxon>
        <taxon>Pseudomonadati</taxon>
        <taxon>Pseudomonadota</taxon>
        <taxon>Gammaproteobacteria</taxon>
        <taxon>Alteromonadales</taxon>
        <taxon>Pseudoalteromonadaceae</taxon>
        <taxon>Pseudoalteromonas</taxon>
    </lineage>
</organism>
<dbReference type="SMART" id="SM00965">
    <property type="entry name" value="STN"/>
    <property type="match status" value="1"/>
</dbReference>
<feature type="chain" id="PRO_5047366807" evidence="15">
    <location>
        <begin position="28"/>
        <end position="834"/>
    </location>
</feature>
<keyword evidence="5" id="KW-0410">Iron transport</keyword>
<keyword evidence="8" id="KW-0408">Iron</keyword>
<dbReference type="Pfam" id="PF00593">
    <property type="entry name" value="TonB_dep_Rec_b-barrel"/>
    <property type="match status" value="1"/>
</dbReference>
<evidence type="ECO:0000256" key="6">
    <source>
        <dbReference type="ARBA" id="ARBA00022692"/>
    </source>
</evidence>
<proteinExistence type="inferred from homology"/>
<evidence type="ECO:0000313" key="17">
    <source>
        <dbReference type="EMBL" id="MBE0459345.1"/>
    </source>
</evidence>
<dbReference type="Pfam" id="PF07660">
    <property type="entry name" value="STN"/>
    <property type="match status" value="1"/>
</dbReference>
<dbReference type="SUPFAM" id="SSF56935">
    <property type="entry name" value="Porins"/>
    <property type="match status" value="1"/>
</dbReference>
<feature type="signal peptide" evidence="15">
    <location>
        <begin position="1"/>
        <end position="27"/>
    </location>
</feature>
<dbReference type="InterPro" id="IPR037066">
    <property type="entry name" value="Plug_dom_sf"/>
</dbReference>
<keyword evidence="7 15" id="KW-0732">Signal</keyword>
<dbReference type="PANTHER" id="PTHR30069">
    <property type="entry name" value="TONB-DEPENDENT OUTER MEMBRANE RECEPTOR"/>
    <property type="match status" value="1"/>
</dbReference>
<dbReference type="Proteomes" id="UP000707245">
    <property type="component" value="Unassembled WGS sequence"/>
</dbReference>
<evidence type="ECO:0000256" key="9">
    <source>
        <dbReference type="ARBA" id="ARBA00023077"/>
    </source>
</evidence>
<keyword evidence="6 12" id="KW-0812">Transmembrane</keyword>
<accession>A0ABR9FRC8</accession>
<evidence type="ECO:0000256" key="3">
    <source>
        <dbReference type="ARBA" id="ARBA00022448"/>
    </source>
</evidence>
<evidence type="ECO:0000256" key="4">
    <source>
        <dbReference type="ARBA" id="ARBA00022452"/>
    </source>
</evidence>
<dbReference type="InterPro" id="IPR011662">
    <property type="entry name" value="Secretin/TonB_short_N"/>
</dbReference>
<keyword evidence="10 12" id="KW-0472">Membrane</keyword>
<dbReference type="PROSITE" id="PS01156">
    <property type="entry name" value="TONB_DEPENDENT_REC_2"/>
    <property type="match status" value="1"/>
</dbReference>
<dbReference type="InterPro" id="IPR036942">
    <property type="entry name" value="Beta-barrel_TonB_sf"/>
</dbReference>
<dbReference type="InterPro" id="IPR012910">
    <property type="entry name" value="Plug_dom"/>
</dbReference>
<keyword evidence="3 12" id="KW-0813">Transport</keyword>
<dbReference type="InterPro" id="IPR010917">
    <property type="entry name" value="TonB_rcpt_CS"/>
</dbReference>
<keyword evidence="5" id="KW-0406">Ion transport</keyword>
<evidence type="ECO:0000313" key="18">
    <source>
        <dbReference type="Proteomes" id="UP000707245"/>
    </source>
</evidence>
<evidence type="ECO:0000256" key="5">
    <source>
        <dbReference type="ARBA" id="ARBA00022496"/>
    </source>
</evidence>
<evidence type="ECO:0000256" key="2">
    <source>
        <dbReference type="ARBA" id="ARBA00009810"/>
    </source>
</evidence>
<dbReference type="PROSITE" id="PS52016">
    <property type="entry name" value="TONB_DEPENDENT_REC_3"/>
    <property type="match status" value="1"/>
</dbReference>
<reference evidence="17 18" key="1">
    <citation type="submission" date="2020-07" db="EMBL/GenBank/DDBJ databases">
        <title>Halophilic bacteria isolated from french cheeses.</title>
        <authorList>
            <person name="Kothe C.I."/>
            <person name="Farah-Kraiem B."/>
            <person name="Renault P."/>
            <person name="Dridi B."/>
        </authorList>
    </citation>
    <scope>NUCLEOTIDE SEQUENCE [LARGE SCALE GENOMIC DNA]</scope>
    <source>
        <strain evidence="17 18">FME14</strain>
    </source>
</reference>
<dbReference type="PANTHER" id="PTHR30069:SF41">
    <property type="entry name" value="HEME_HEMOPEXIN UTILIZATION PROTEIN C"/>
    <property type="match status" value="1"/>
</dbReference>
<dbReference type="NCBIfam" id="TIGR01785">
    <property type="entry name" value="TonB-hemin"/>
    <property type="match status" value="1"/>
</dbReference>
<dbReference type="InterPro" id="IPR039426">
    <property type="entry name" value="TonB-dep_rcpt-like"/>
</dbReference>
<evidence type="ECO:0000256" key="1">
    <source>
        <dbReference type="ARBA" id="ARBA00004571"/>
    </source>
</evidence>
<evidence type="ECO:0000259" key="16">
    <source>
        <dbReference type="SMART" id="SM00965"/>
    </source>
</evidence>
<dbReference type="InterPro" id="IPR011276">
    <property type="entry name" value="TonB_haem/Hb_rcpt"/>
</dbReference>
<dbReference type="InterPro" id="IPR000531">
    <property type="entry name" value="Beta-barrel_TonB"/>
</dbReference>
<evidence type="ECO:0000256" key="13">
    <source>
        <dbReference type="PROSITE-ProRule" id="PRU10144"/>
    </source>
</evidence>
<dbReference type="Gene3D" id="2.40.170.20">
    <property type="entry name" value="TonB-dependent receptor, beta-barrel domain"/>
    <property type="match status" value="1"/>
</dbReference>
<feature type="domain" description="Secretin/TonB short N-terminal" evidence="16">
    <location>
        <begin position="53"/>
        <end position="104"/>
    </location>
</feature>
<comment type="similarity">
    <text evidence="2 12 14">Belongs to the TonB-dependent receptor family.</text>
</comment>
<name>A0ABR9FRC8_9GAMM</name>
<evidence type="ECO:0000256" key="14">
    <source>
        <dbReference type="RuleBase" id="RU003357"/>
    </source>
</evidence>
<evidence type="ECO:0000256" key="10">
    <source>
        <dbReference type="ARBA" id="ARBA00023136"/>
    </source>
</evidence>
<dbReference type="Pfam" id="PF07715">
    <property type="entry name" value="Plug"/>
    <property type="match status" value="1"/>
</dbReference>
<dbReference type="EMBL" id="RRZA01000074">
    <property type="protein sequence ID" value="MBE0459345.1"/>
    <property type="molecule type" value="Genomic_DNA"/>
</dbReference>
<keyword evidence="18" id="KW-1185">Reference proteome</keyword>
<comment type="subcellular location">
    <subcellularLocation>
        <location evidence="1 12">Cell outer membrane</location>
        <topology evidence="1 12">Multi-pass membrane protein</topology>
    </subcellularLocation>
</comment>
<keyword evidence="17" id="KW-0675">Receptor</keyword>
<evidence type="ECO:0000256" key="12">
    <source>
        <dbReference type="PROSITE-ProRule" id="PRU01360"/>
    </source>
</evidence>
<evidence type="ECO:0000256" key="8">
    <source>
        <dbReference type="ARBA" id="ARBA00023004"/>
    </source>
</evidence>
<protein>
    <submittedName>
        <fullName evidence="17">TonB-dependent receptor</fullName>
    </submittedName>
</protein>
<keyword evidence="11 12" id="KW-0998">Cell outer membrane</keyword>
<comment type="caution">
    <text evidence="17">The sequence shown here is derived from an EMBL/GenBank/DDBJ whole genome shotgun (WGS) entry which is preliminary data.</text>
</comment>
<keyword evidence="9 14" id="KW-0798">TonB box</keyword>
<keyword evidence="4 12" id="KW-1134">Transmembrane beta strand</keyword>
<dbReference type="Gene3D" id="3.55.50.30">
    <property type="match status" value="1"/>
</dbReference>
<evidence type="ECO:0000256" key="7">
    <source>
        <dbReference type="ARBA" id="ARBA00022729"/>
    </source>
</evidence>
<gene>
    <name evidence="17" type="ORF">EI167_18260</name>
</gene>
<feature type="short sequence motif" description="TonB C-terminal box" evidence="13">
    <location>
        <begin position="817"/>
        <end position="834"/>
    </location>
</feature>
<dbReference type="RefSeq" id="WP_192542768.1">
    <property type="nucleotide sequence ID" value="NZ_RRZA01000074.1"/>
</dbReference>
<dbReference type="Gene3D" id="2.170.130.10">
    <property type="entry name" value="TonB-dependent receptor, plug domain"/>
    <property type="match status" value="1"/>
</dbReference>
<sequence>MLRSRLSRLIFTVLLCMQFTLPSRALAEQAHQLDIPQGRLAEALNTFALQTGVLLQFDPKQIGNMQSIGLKGEFELNVGFQQLLLGTGLYAEKTSNGSYVIRALSAQMNSDILLDTLEVQATSNKRKEIYQSASSDTQLDQAQLQRIAPRDTSDIFYNVSGVTTSQTRQEPGVAVNVRGLQDFGRVNVMIDGARQNFKRSGHGANGMVYLDPQLLSSVDIAKGPVGDSGGAGAIGGVVNFKTLEFDDLAAPGKEHGSKIAMSSGTNAYHMQGLLASTVRVGKDLELVAAVGHKHVGRFKPGQQGGNADSSSYFSEMSNFTEQDNWSSLLKADYTINKEQSLKLSYVGFYGNFEEGSTTSINAEPESSSALNNDTIKLDYAWVSNSNYLNLNASVYYNRTQMRQHVYEMGDSSNPYGEFTLQYETNTLGMVADNVAFFSLKHDWLTQQESLLLLTLGGEYFKDWTAPQAIQQTPGTGDPSWFTGATPEGERSLGSAYILAEWQYDEHISLEAGLRYEQFSLQGSGEIYSGYILNPPGVSPSRTLIYTDFEVDRHENYLSPNLRLAYRFNNKIQGYLSSAQAVRPPEITETLLFGAHVGNSFPFYPNPGLEAEEAWNNEVGLNFELLDVAKGHDLYIKTAWFENTIDNFIIQGRVMRPTSIDDNGMTLSYVNLQDEIRFDGLELQADYESKRLFAELNYTKMNVDLGQGGYDPFPLGSQVGYPQTSIGQPESGSLNYIPPPKHSGALTLGLKLFENTLKLGARMRYEDNDGRGGTAYEDVVDWQVYDFWMEYQFSPQFKLRFSVDNLTDLNYAEANSTSYWIAPGRTAIAQLTTTF</sequence>
<evidence type="ECO:0000256" key="11">
    <source>
        <dbReference type="ARBA" id="ARBA00023237"/>
    </source>
</evidence>